<accession>A0A091AT46</accession>
<evidence type="ECO:0000313" key="2">
    <source>
        <dbReference type="EMBL" id="KFN42337.1"/>
    </source>
</evidence>
<dbReference type="eggNOG" id="ENOG50312GR">
    <property type="taxonomic scope" value="Bacteria"/>
</dbReference>
<dbReference type="EMBL" id="AVCI01000011">
    <property type="protein sequence ID" value="KFN42337.1"/>
    <property type="molecule type" value="Genomic_DNA"/>
</dbReference>
<dbReference type="OrthoDB" id="6042200at2"/>
<proteinExistence type="predicted"/>
<feature type="chain" id="PRO_5001868845" description="Lipoprotein" evidence="1">
    <location>
        <begin position="18"/>
        <end position="102"/>
    </location>
</feature>
<dbReference type="STRING" id="1121015.GCA_000420545_02883"/>
<dbReference type="RefSeq" id="WP_022970472.1">
    <property type="nucleotide sequence ID" value="NZ_ATVD01000008.1"/>
</dbReference>
<reference evidence="2 3" key="1">
    <citation type="submission" date="2013-09" db="EMBL/GenBank/DDBJ databases">
        <title>Genome sequencing of Arenimonas oryziterrae.</title>
        <authorList>
            <person name="Chen F."/>
            <person name="Wang G."/>
        </authorList>
    </citation>
    <scope>NUCLEOTIDE SEQUENCE [LARGE SCALE GENOMIC DNA]</scope>
    <source>
        <strain evidence="2 3">YC6267</strain>
    </source>
</reference>
<keyword evidence="1" id="KW-0732">Signal</keyword>
<comment type="caution">
    <text evidence="2">The sequence shown here is derived from an EMBL/GenBank/DDBJ whole genome shotgun (WGS) entry which is preliminary data.</text>
</comment>
<evidence type="ECO:0000256" key="1">
    <source>
        <dbReference type="SAM" id="SignalP"/>
    </source>
</evidence>
<protein>
    <recommendedName>
        <fullName evidence="4">Lipoprotein</fullName>
    </recommendedName>
</protein>
<evidence type="ECO:0000313" key="3">
    <source>
        <dbReference type="Proteomes" id="UP000029385"/>
    </source>
</evidence>
<sequence>MRALIAALILAPLLCGATCSTRPTAPEAPLAQCDAICYVPCVAKGNDTAVRWTGDPLDASSWDRVPDGVVDQLSEKLRVCETRRRACTECMDRLQHQGALRQ</sequence>
<feature type="signal peptide" evidence="1">
    <location>
        <begin position="1"/>
        <end position="17"/>
    </location>
</feature>
<dbReference type="Proteomes" id="UP000029385">
    <property type="component" value="Unassembled WGS sequence"/>
</dbReference>
<gene>
    <name evidence="2" type="ORF">N789_14200</name>
</gene>
<dbReference type="PATRIC" id="fig|1121015.4.peg.2307"/>
<name>A0A091AT46_9GAMM</name>
<evidence type="ECO:0008006" key="4">
    <source>
        <dbReference type="Google" id="ProtNLM"/>
    </source>
</evidence>
<organism evidence="2 3">
    <name type="scientific">Arenimonas oryziterrae DSM 21050 = YC6267</name>
    <dbReference type="NCBI Taxonomy" id="1121015"/>
    <lineage>
        <taxon>Bacteria</taxon>
        <taxon>Pseudomonadati</taxon>
        <taxon>Pseudomonadota</taxon>
        <taxon>Gammaproteobacteria</taxon>
        <taxon>Lysobacterales</taxon>
        <taxon>Lysobacteraceae</taxon>
        <taxon>Arenimonas</taxon>
    </lineage>
</organism>
<dbReference type="AlphaFoldDB" id="A0A091AT46"/>
<keyword evidence="3" id="KW-1185">Reference proteome</keyword>